<proteinExistence type="predicted"/>
<dbReference type="AlphaFoldDB" id="A0A926XUL8"/>
<evidence type="ECO:0000313" key="4">
    <source>
        <dbReference type="Proteomes" id="UP000598820"/>
    </source>
</evidence>
<comment type="caution">
    <text evidence="3">The sequence shown here is derived from an EMBL/GenBank/DDBJ whole genome shotgun (WGS) entry which is preliminary data.</text>
</comment>
<keyword evidence="4" id="KW-1185">Reference proteome</keyword>
<keyword evidence="1" id="KW-0175">Coiled coil</keyword>
<gene>
    <name evidence="3" type="ORF">IC229_06925</name>
</gene>
<feature type="coiled-coil region" evidence="1">
    <location>
        <begin position="277"/>
        <end position="332"/>
    </location>
</feature>
<name>A0A926XUL8_9BACT</name>
<keyword evidence="2" id="KW-0472">Membrane</keyword>
<sequence>MTLTQRFRAFFSRPTPISSSLPTPTVRSTMPTDVAPVKQDVAATFLPALPVTLAPSEPLPDWLADEESLRDEGVLFGLSDARPDGKVAQIRAFFGQQSAPLEESIHQYTEQIGEINQFINERETRIATLRHQLDELRNAQPASTNLIRTAASLLLLEVMCVGTFFLVDETLRPAFPNRWVAVGVFLAGMFNLAGRTSFFYETGTRLTARRLIEEVGLPLAASVFILVQALETKSTVQAVGLFLFVFFLFLLGGKLLLTTLTSLQNDINVVLANRRLLVRKQEDVPRLEAEINQLVREVDGLRTQKWPFVTSLNQTEARRVQLNTQRDRLVNLFISEFELARSLRERLPESQREAMFK</sequence>
<dbReference type="EMBL" id="JACWZY010000004">
    <property type="protein sequence ID" value="MBD2700359.1"/>
    <property type="molecule type" value="Genomic_DNA"/>
</dbReference>
<evidence type="ECO:0000256" key="2">
    <source>
        <dbReference type="SAM" id="Phobius"/>
    </source>
</evidence>
<dbReference type="Proteomes" id="UP000598820">
    <property type="component" value="Unassembled WGS sequence"/>
</dbReference>
<organism evidence="3 4">
    <name type="scientific">Spirosoma profusum</name>
    <dbReference type="NCBI Taxonomy" id="2771354"/>
    <lineage>
        <taxon>Bacteria</taxon>
        <taxon>Pseudomonadati</taxon>
        <taxon>Bacteroidota</taxon>
        <taxon>Cytophagia</taxon>
        <taxon>Cytophagales</taxon>
        <taxon>Cytophagaceae</taxon>
        <taxon>Spirosoma</taxon>
    </lineage>
</organism>
<feature type="transmembrane region" description="Helical" evidence="2">
    <location>
        <begin position="236"/>
        <end position="257"/>
    </location>
</feature>
<accession>A0A926XUL8</accession>
<feature type="transmembrane region" description="Helical" evidence="2">
    <location>
        <begin position="179"/>
        <end position="199"/>
    </location>
</feature>
<keyword evidence="2" id="KW-1133">Transmembrane helix</keyword>
<evidence type="ECO:0000256" key="1">
    <source>
        <dbReference type="SAM" id="Coils"/>
    </source>
</evidence>
<feature type="transmembrane region" description="Helical" evidence="2">
    <location>
        <begin position="211"/>
        <end position="230"/>
    </location>
</feature>
<keyword evidence="2" id="KW-0812">Transmembrane</keyword>
<evidence type="ECO:0000313" key="3">
    <source>
        <dbReference type="EMBL" id="MBD2700359.1"/>
    </source>
</evidence>
<reference evidence="3" key="1">
    <citation type="submission" date="2020-09" db="EMBL/GenBank/DDBJ databases">
        <authorList>
            <person name="Kim M.K."/>
        </authorList>
    </citation>
    <scope>NUCLEOTIDE SEQUENCE</scope>
    <source>
        <strain evidence="3">BT702</strain>
    </source>
</reference>
<feature type="transmembrane region" description="Helical" evidence="2">
    <location>
        <begin position="146"/>
        <end position="167"/>
    </location>
</feature>
<protein>
    <submittedName>
        <fullName evidence="3">Uncharacterized protein</fullName>
    </submittedName>
</protein>